<dbReference type="InterPro" id="IPR032888">
    <property type="entry name" value="EgtD_Actinobacteria"/>
</dbReference>
<dbReference type="GO" id="GO:0052699">
    <property type="term" value="P:ergothioneine biosynthetic process"/>
    <property type="evidence" value="ECO:0007669"/>
    <property type="project" value="UniProtKB-UniRule"/>
</dbReference>
<feature type="binding site" evidence="3">
    <location>
        <position position="84"/>
    </location>
    <ligand>
        <name>S-adenosyl-L-methionine</name>
        <dbReference type="ChEBI" id="CHEBI:59789"/>
    </ligand>
</feature>
<keyword evidence="6" id="KW-1185">Reference proteome</keyword>
<name>A0A1M5CS42_9ACTN</name>
<sequence length="323" mass="34600">MTDTQDRLTPSDADALAADVRAGLTATPRSLPPRWFYDARGSELFDEITRLPEYYPTRAERAVLEAHAGDVAAASGADVLVELGSGTSEKTRLLLTALSRAGTLRRFVPVDVDPTVLAAAGTAIRGEYPGVVVEPLVADLTCDLHRLPRTGRRLVAFLGSTIGNLEPGPRAAFLRDLAATLRPGDSFLLGTDLVKDPARLVRAYDDAAGVTAAFNRNVLAVLRRELGADVDPDAFEHVALWDPDAEWIEMRLRARTDQVVAVPALGLEVPFAAGEDLRTEVSAKFRREGVEAELAAAGLAMTHWWTDPAGDFGVSLSVPAPVS</sequence>
<dbReference type="HAMAP" id="MF_02037">
    <property type="entry name" value="EgtD"/>
    <property type="match status" value="1"/>
</dbReference>
<dbReference type="InterPro" id="IPR017804">
    <property type="entry name" value="MeTrfase_EgtD-like"/>
</dbReference>
<dbReference type="Pfam" id="PF10017">
    <property type="entry name" value="Methyltransf_33"/>
    <property type="match status" value="1"/>
</dbReference>
<organism evidence="5 6">
    <name type="scientific">Geodermatophilus nigrescens</name>
    <dbReference type="NCBI Taxonomy" id="1070870"/>
    <lineage>
        <taxon>Bacteria</taxon>
        <taxon>Bacillati</taxon>
        <taxon>Actinomycetota</taxon>
        <taxon>Actinomycetes</taxon>
        <taxon>Geodermatophilales</taxon>
        <taxon>Geodermatophilaceae</taxon>
        <taxon>Geodermatophilus</taxon>
    </lineage>
</organism>
<feature type="domain" description="Histidine-specific methyltransferase SAM-dependent" evidence="4">
    <location>
        <begin position="17"/>
        <end position="316"/>
    </location>
</feature>
<evidence type="ECO:0000256" key="2">
    <source>
        <dbReference type="ARBA" id="ARBA00022679"/>
    </source>
</evidence>
<comment type="pathway">
    <text evidence="3">Amino-acid biosynthesis; ergothioneine biosynthesis.</text>
</comment>
<keyword evidence="3" id="KW-0949">S-adenosyl-L-methionine</keyword>
<dbReference type="RefSeq" id="WP_073417753.1">
    <property type="nucleotide sequence ID" value="NZ_FQVX01000001.1"/>
</dbReference>
<dbReference type="PANTHER" id="PTHR43397">
    <property type="entry name" value="ERGOTHIONEINE BIOSYNTHESIS PROTEIN 1"/>
    <property type="match status" value="1"/>
</dbReference>
<dbReference type="InterPro" id="IPR051128">
    <property type="entry name" value="EgtD_Methyltrsf_superfamily"/>
</dbReference>
<dbReference type="UniPathway" id="UPA01014"/>
<feature type="binding site" evidence="3">
    <location>
        <position position="204"/>
    </location>
    <ligand>
        <name>L-histidine</name>
        <dbReference type="ChEBI" id="CHEBI:57595"/>
    </ligand>
</feature>
<dbReference type="PIRSF" id="PIRSF018005">
    <property type="entry name" value="UCP018005"/>
    <property type="match status" value="1"/>
</dbReference>
<dbReference type="InterPro" id="IPR029063">
    <property type="entry name" value="SAM-dependent_MTases_sf"/>
</dbReference>
<dbReference type="EMBL" id="FQVX01000001">
    <property type="protein sequence ID" value="SHF57152.1"/>
    <property type="molecule type" value="Genomic_DNA"/>
</dbReference>
<dbReference type="Gene3D" id="3.40.50.150">
    <property type="entry name" value="Vaccinia Virus protein VP39"/>
    <property type="match status" value="1"/>
</dbReference>
<gene>
    <name evidence="3" type="primary">egtD</name>
    <name evidence="5" type="ORF">SAMN05444351_0055</name>
</gene>
<keyword evidence="1 3" id="KW-0489">Methyltransferase</keyword>
<evidence type="ECO:0000313" key="5">
    <source>
        <dbReference type="EMBL" id="SHF57152.1"/>
    </source>
</evidence>
<dbReference type="GO" id="GO:0032259">
    <property type="term" value="P:methylation"/>
    <property type="evidence" value="ECO:0007669"/>
    <property type="project" value="UniProtKB-KW"/>
</dbReference>
<proteinExistence type="inferred from homology"/>
<dbReference type="SUPFAM" id="SSF53335">
    <property type="entry name" value="S-adenosyl-L-methionine-dependent methyltransferases"/>
    <property type="match status" value="1"/>
</dbReference>
<evidence type="ECO:0000256" key="3">
    <source>
        <dbReference type="HAMAP-Rule" id="MF_02037"/>
    </source>
</evidence>
<dbReference type="NCBIfam" id="TIGR03438">
    <property type="entry name" value="egtD_ergothio"/>
    <property type="match status" value="1"/>
</dbReference>
<dbReference type="InterPro" id="IPR035094">
    <property type="entry name" value="EgtD"/>
</dbReference>
<feature type="binding site" evidence="3">
    <location>
        <position position="164"/>
    </location>
    <ligand>
        <name>L-histidine</name>
        <dbReference type="ChEBI" id="CHEBI:57595"/>
    </ligand>
</feature>
<dbReference type="AlphaFoldDB" id="A0A1M5CS42"/>
<evidence type="ECO:0000313" key="6">
    <source>
        <dbReference type="Proteomes" id="UP000184471"/>
    </source>
</evidence>
<comment type="similarity">
    <text evidence="3">Belongs to the methyltransferase superfamily. EgtD family.</text>
</comment>
<dbReference type="PANTHER" id="PTHR43397:SF1">
    <property type="entry name" value="ERGOTHIONEINE BIOSYNTHESIS PROTEIN 1"/>
    <property type="match status" value="1"/>
</dbReference>
<dbReference type="GO" id="GO:0008276">
    <property type="term" value="F:protein methyltransferase activity"/>
    <property type="evidence" value="ECO:0007669"/>
    <property type="project" value="InterPro"/>
</dbReference>
<comment type="catalytic activity">
    <reaction evidence="3">
        <text>L-histidine + 3 S-adenosyl-L-methionine = hercynine + 3 S-adenosyl-L-homocysteine + 3 H(+)</text>
        <dbReference type="Rhea" id="RHEA:38471"/>
        <dbReference type="ChEBI" id="CHEBI:15378"/>
        <dbReference type="ChEBI" id="CHEBI:15781"/>
        <dbReference type="ChEBI" id="CHEBI:57595"/>
        <dbReference type="ChEBI" id="CHEBI:57856"/>
        <dbReference type="ChEBI" id="CHEBI:59789"/>
        <dbReference type="EC" id="2.1.1.44"/>
    </reaction>
</comment>
<dbReference type="OrthoDB" id="5289726at2"/>
<dbReference type="STRING" id="1070870.SAMN05444351_0055"/>
<accession>A0A1M5CS42</accession>
<feature type="binding site" evidence="3">
    <location>
        <position position="90"/>
    </location>
    <ligand>
        <name>S-adenosyl-L-methionine</name>
        <dbReference type="ChEBI" id="CHEBI:59789"/>
    </ligand>
</feature>
<feature type="binding site" evidence="3">
    <location>
        <position position="54"/>
    </location>
    <ligand>
        <name>L-histidine</name>
        <dbReference type="ChEBI" id="CHEBI:57595"/>
    </ligand>
</feature>
<keyword evidence="2 3" id="KW-0808">Transferase</keyword>
<evidence type="ECO:0000256" key="1">
    <source>
        <dbReference type="ARBA" id="ARBA00022603"/>
    </source>
</evidence>
<dbReference type="EC" id="2.1.1.44" evidence="3"/>
<feature type="binding site" evidence="3">
    <location>
        <position position="111"/>
    </location>
    <ligand>
        <name>S-adenosyl-L-methionine</name>
        <dbReference type="ChEBI" id="CHEBI:59789"/>
    </ligand>
</feature>
<reference evidence="5 6" key="1">
    <citation type="submission" date="2016-11" db="EMBL/GenBank/DDBJ databases">
        <authorList>
            <person name="Jaros S."/>
            <person name="Januszkiewicz K."/>
            <person name="Wedrychowicz H."/>
        </authorList>
    </citation>
    <scope>NUCLEOTIDE SEQUENCE [LARGE SCALE GENOMIC DNA]</scope>
    <source>
        <strain evidence="5 6">DSM 45408</strain>
    </source>
</reference>
<evidence type="ECO:0000259" key="4">
    <source>
        <dbReference type="Pfam" id="PF10017"/>
    </source>
</evidence>
<dbReference type="Proteomes" id="UP000184471">
    <property type="component" value="Unassembled WGS sequence"/>
</dbReference>
<feature type="binding site" evidence="3">
    <location>
        <begin position="139"/>
        <end position="140"/>
    </location>
    <ligand>
        <name>S-adenosyl-L-methionine</name>
        <dbReference type="ChEBI" id="CHEBI:59789"/>
    </ligand>
</feature>
<protein>
    <recommendedName>
        <fullName evidence="3">Histidine N-alpha-methyltransferase</fullName>
        <ecNumber evidence="3">2.1.1.44</ecNumber>
    </recommendedName>
    <alternativeName>
        <fullName evidence="3">Histidine trimethyltransferase</fullName>
    </alternativeName>
</protein>
<dbReference type="InterPro" id="IPR019257">
    <property type="entry name" value="MeTrfase_dom"/>
</dbReference>
<comment type="function">
    <text evidence="3">Catalyzes the SAM-dependent triple methylation of the alpha-amino group of histidine to form hercynine, a step in the biosynthesis pathway of ergothioneine.</text>
</comment>
<comment type="subunit">
    <text evidence="3">Monomer.</text>
</comment>
<dbReference type="GO" id="GO:0052706">
    <property type="term" value="F:L-histidine N(alpha)-methyltransferase activity"/>
    <property type="evidence" value="ECO:0007669"/>
    <property type="project" value="UniProtKB-UniRule"/>
</dbReference>
<feature type="binding site" evidence="3">
    <location>
        <begin position="280"/>
        <end position="282"/>
    </location>
    <ligand>
        <name>L-histidine</name>
        <dbReference type="ChEBI" id="CHEBI:57595"/>
    </ligand>
</feature>